<dbReference type="OrthoDB" id="3730669at2"/>
<organism evidence="3 4">
    <name type="scientific">Nocardioides seonyuensis</name>
    <dbReference type="NCBI Taxonomy" id="2518371"/>
    <lineage>
        <taxon>Bacteria</taxon>
        <taxon>Bacillati</taxon>
        <taxon>Actinomycetota</taxon>
        <taxon>Actinomycetes</taxon>
        <taxon>Propionibacteriales</taxon>
        <taxon>Nocardioidaceae</taxon>
        <taxon>Nocardioides</taxon>
    </lineage>
</organism>
<reference evidence="3 4" key="1">
    <citation type="submission" date="2019-03" db="EMBL/GenBank/DDBJ databases">
        <title>Three New Species of Nocardioides, Nocardioides euryhalodurans sp. nov., Nocardioides seonyuensis sp. nov. and Nocardioides eburneoflavus sp. nov. Iolated from Soil.</title>
        <authorList>
            <person name="Roh S.G."/>
            <person name="Lee C."/>
            <person name="Kim M.-K."/>
            <person name="Kim S.B."/>
        </authorList>
    </citation>
    <scope>NUCLEOTIDE SEQUENCE [LARGE SCALE GENOMIC DNA]</scope>
    <source>
        <strain evidence="3 4">MMS17-SY207-3</strain>
    </source>
</reference>
<dbReference type="PANTHER" id="PTHR34473:SF3">
    <property type="entry name" value="TRANSMEMBRANE PROTEIN-RELATED"/>
    <property type="match status" value="1"/>
</dbReference>
<dbReference type="Proteomes" id="UP000294853">
    <property type="component" value="Chromosome"/>
</dbReference>
<feature type="transmembrane region" description="Helical" evidence="1">
    <location>
        <begin position="26"/>
        <end position="48"/>
    </location>
</feature>
<dbReference type="Pfam" id="PF03703">
    <property type="entry name" value="bPH_2"/>
    <property type="match status" value="1"/>
</dbReference>
<dbReference type="KEGG" id="nsn:EXE58_02805"/>
<keyword evidence="1" id="KW-0812">Transmembrane</keyword>
<evidence type="ECO:0000313" key="3">
    <source>
        <dbReference type="EMBL" id="QBX54502.1"/>
    </source>
</evidence>
<proteinExistence type="predicted"/>
<sequence length="169" mass="18109">MTEAITPAPVALRAPAHRVSPRAVGYWRTSALLGDLVLVAAAVLAYALVPERPWWATVLLVLLVVGVVVHVVAMPTIRYRVHRWEVSELAIHTLSGWIGRETRIAPISRVQTVDSRQGALMRLFGLASLTVTTASAAGPITIDCLDADTARRLVAQLTEVTAASEGDAT</sequence>
<protein>
    <recommendedName>
        <fullName evidence="2">YdbS-like PH domain-containing protein</fullName>
    </recommendedName>
</protein>
<keyword evidence="1" id="KW-0472">Membrane</keyword>
<dbReference type="RefSeq" id="WP_135266475.1">
    <property type="nucleotide sequence ID" value="NZ_CP038436.1"/>
</dbReference>
<keyword evidence="1" id="KW-1133">Transmembrane helix</keyword>
<evidence type="ECO:0000259" key="2">
    <source>
        <dbReference type="Pfam" id="PF03703"/>
    </source>
</evidence>
<accession>A0A4V1BLY6</accession>
<keyword evidence="4" id="KW-1185">Reference proteome</keyword>
<dbReference type="EMBL" id="CP038436">
    <property type="protein sequence ID" value="QBX54502.1"/>
    <property type="molecule type" value="Genomic_DNA"/>
</dbReference>
<name>A0A4V1BLY6_9ACTN</name>
<evidence type="ECO:0000256" key="1">
    <source>
        <dbReference type="SAM" id="Phobius"/>
    </source>
</evidence>
<evidence type="ECO:0000313" key="4">
    <source>
        <dbReference type="Proteomes" id="UP000294853"/>
    </source>
</evidence>
<gene>
    <name evidence="3" type="ORF">EXE58_02805</name>
</gene>
<dbReference type="PANTHER" id="PTHR34473">
    <property type="entry name" value="UPF0699 TRANSMEMBRANE PROTEIN YDBS"/>
    <property type="match status" value="1"/>
</dbReference>
<dbReference type="AlphaFoldDB" id="A0A4V1BLY6"/>
<dbReference type="InterPro" id="IPR005182">
    <property type="entry name" value="YdbS-like_PH"/>
</dbReference>
<feature type="domain" description="YdbS-like PH" evidence="2">
    <location>
        <begin position="79"/>
        <end position="156"/>
    </location>
</feature>
<feature type="transmembrane region" description="Helical" evidence="1">
    <location>
        <begin position="54"/>
        <end position="73"/>
    </location>
</feature>